<dbReference type="InterPro" id="IPR009057">
    <property type="entry name" value="Homeodomain-like_sf"/>
</dbReference>
<gene>
    <name evidence="4" type="ORF">FY030_00735</name>
</gene>
<keyword evidence="5" id="KW-1185">Reference proteome</keyword>
<feature type="DNA-binding region" description="H-T-H motif" evidence="2">
    <location>
        <begin position="29"/>
        <end position="48"/>
    </location>
</feature>
<dbReference type="PANTHER" id="PTHR30055">
    <property type="entry name" value="HTH-TYPE TRANSCRIPTIONAL REGULATOR RUTR"/>
    <property type="match status" value="1"/>
</dbReference>
<evidence type="ECO:0000259" key="3">
    <source>
        <dbReference type="PROSITE" id="PS50977"/>
    </source>
</evidence>
<dbReference type="InterPro" id="IPR001647">
    <property type="entry name" value="HTH_TetR"/>
</dbReference>
<dbReference type="EMBL" id="CP044427">
    <property type="protein sequence ID" value="QFG67443.1"/>
    <property type="molecule type" value="Genomic_DNA"/>
</dbReference>
<dbReference type="SUPFAM" id="SSF48498">
    <property type="entry name" value="Tetracyclin repressor-like, C-terminal domain"/>
    <property type="match status" value="1"/>
</dbReference>
<dbReference type="GO" id="GO:0003700">
    <property type="term" value="F:DNA-binding transcription factor activity"/>
    <property type="evidence" value="ECO:0007669"/>
    <property type="project" value="TreeGrafter"/>
</dbReference>
<dbReference type="InterPro" id="IPR041673">
    <property type="entry name" value="TetR_C_23"/>
</dbReference>
<dbReference type="AlphaFoldDB" id="A0A5J6V3B8"/>
<dbReference type="Proteomes" id="UP000326546">
    <property type="component" value="Chromosome"/>
</dbReference>
<dbReference type="RefSeq" id="WP_158059841.1">
    <property type="nucleotide sequence ID" value="NZ_CP044427.1"/>
</dbReference>
<dbReference type="PRINTS" id="PR00455">
    <property type="entry name" value="HTHTETR"/>
</dbReference>
<dbReference type="Pfam" id="PF00440">
    <property type="entry name" value="TetR_N"/>
    <property type="match status" value="1"/>
</dbReference>
<evidence type="ECO:0000256" key="1">
    <source>
        <dbReference type="ARBA" id="ARBA00023125"/>
    </source>
</evidence>
<evidence type="ECO:0000256" key="2">
    <source>
        <dbReference type="PROSITE-ProRule" id="PRU00335"/>
    </source>
</evidence>
<dbReference type="InterPro" id="IPR050109">
    <property type="entry name" value="HTH-type_TetR-like_transc_reg"/>
</dbReference>
<evidence type="ECO:0000313" key="4">
    <source>
        <dbReference type="EMBL" id="QFG67443.1"/>
    </source>
</evidence>
<dbReference type="OrthoDB" id="116659at2"/>
<dbReference type="GO" id="GO:0000976">
    <property type="term" value="F:transcription cis-regulatory region binding"/>
    <property type="evidence" value="ECO:0007669"/>
    <property type="project" value="TreeGrafter"/>
</dbReference>
<dbReference type="Gene3D" id="1.10.357.10">
    <property type="entry name" value="Tetracycline Repressor, domain 2"/>
    <property type="match status" value="1"/>
</dbReference>
<reference evidence="4 5" key="1">
    <citation type="submission" date="2019-09" db="EMBL/GenBank/DDBJ databases">
        <title>Serinicoccus pratensis sp. nov., isolated from meadow soil.</title>
        <authorList>
            <person name="Zhang W."/>
        </authorList>
    </citation>
    <scope>NUCLEOTIDE SEQUENCE [LARGE SCALE GENOMIC DNA]</scope>
    <source>
        <strain evidence="4 5">W204</strain>
    </source>
</reference>
<dbReference type="KEGG" id="serw:FY030_00735"/>
<dbReference type="Pfam" id="PF17931">
    <property type="entry name" value="TetR_C_23"/>
    <property type="match status" value="1"/>
</dbReference>
<dbReference type="PROSITE" id="PS50977">
    <property type="entry name" value="HTH_TETR_2"/>
    <property type="match status" value="1"/>
</dbReference>
<name>A0A5J6V3B8_9MICO</name>
<organism evidence="4 5">
    <name type="scientific">Ornithinimicrobium pratense</name>
    <dbReference type="NCBI Taxonomy" id="2593973"/>
    <lineage>
        <taxon>Bacteria</taxon>
        <taxon>Bacillati</taxon>
        <taxon>Actinomycetota</taxon>
        <taxon>Actinomycetes</taxon>
        <taxon>Micrococcales</taxon>
        <taxon>Ornithinimicrobiaceae</taxon>
        <taxon>Ornithinimicrobium</taxon>
    </lineage>
</organism>
<sequence length="226" mass="25138">MTTKAERTRELLVETALRLFRERGYEATTMRLIAHEARMSPGSAYYYFEGKDALVHELYVRIQQEHRQRALPLLQDGAGLADNLRTVLHTGLDTMAPYHAFGSTMLHVALSRSSSVSPFSEESAAARAAATSLMREVLTVSRGPRGTSTHPRLAELLWLGYLGVTLHWVTDTSPDQRRTRVLVDGVAPIIARTVTLSRLPVGRRLAGDVFRLMDRLASPTADRSDP</sequence>
<dbReference type="InterPro" id="IPR036271">
    <property type="entry name" value="Tet_transcr_reg_TetR-rel_C_sf"/>
</dbReference>
<evidence type="ECO:0000313" key="5">
    <source>
        <dbReference type="Proteomes" id="UP000326546"/>
    </source>
</evidence>
<feature type="domain" description="HTH tetR-type" evidence="3">
    <location>
        <begin position="6"/>
        <end position="66"/>
    </location>
</feature>
<dbReference type="PANTHER" id="PTHR30055:SF223">
    <property type="entry name" value="HTH-TYPE TRANSCRIPTIONAL REGULATOR UIDR"/>
    <property type="match status" value="1"/>
</dbReference>
<proteinExistence type="predicted"/>
<dbReference type="SUPFAM" id="SSF46689">
    <property type="entry name" value="Homeodomain-like"/>
    <property type="match status" value="1"/>
</dbReference>
<accession>A0A5J6V3B8</accession>
<keyword evidence="1 2" id="KW-0238">DNA-binding</keyword>
<protein>
    <submittedName>
        <fullName evidence="4">TetR/AcrR family transcriptional regulator</fullName>
    </submittedName>
</protein>